<feature type="chain" id="PRO_5031364606" evidence="1">
    <location>
        <begin position="23"/>
        <end position="148"/>
    </location>
</feature>
<feature type="signal peptide" evidence="1">
    <location>
        <begin position="1"/>
        <end position="22"/>
    </location>
</feature>
<dbReference type="AlphaFoldDB" id="A0A7W8N4X8"/>
<dbReference type="EMBL" id="JACHDZ010000004">
    <property type="protein sequence ID" value="MBB5344973.1"/>
    <property type="molecule type" value="Genomic_DNA"/>
</dbReference>
<sequence length="148" mass="16490">MNRSYKAIALVFLFASVVMTDAQTLRVQILSGKSGKPIANEHVNLFRTGEFGDLAGDRNVRGFNTDDDGVIATSDIAPDIHSFLVSVDWHRQCTENEKVNHIAFSLQEIFAKGVVSENTCKSKVKRTAKPGTLILFVRDETFFEKMAH</sequence>
<name>A0A7W8N4X8_9BACT</name>
<reference evidence="2 3" key="1">
    <citation type="submission" date="2020-08" db="EMBL/GenBank/DDBJ databases">
        <title>Genomic Encyclopedia of Type Strains, Phase IV (KMG-V): Genome sequencing to study the core and pangenomes of soil and plant-associated prokaryotes.</title>
        <authorList>
            <person name="Whitman W."/>
        </authorList>
    </citation>
    <scope>NUCLEOTIDE SEQUENCE [LARGE SCALE GENOMIC DNA]</scope>
    <source>
        <strain evidence="2 3">M8US30</strain>
    </source>
</reference>
<accession>A0A7W8N4X8</accession>
<comment type="caution">
    <text evidence="2">The sequence shown here is derived from an EMBL/GenBank/DDBJ whole genome shotgun (WGS) entry which is preliminary data.</text>
</comment>
<evidence type="ECO:0000313" key="2">
    <source>
        <dbReference type="EMBL" id="MBB5344973.1"/>
    </source>
</evidence>
<keyword evidence="1" id="KW-0732">Signal</keyword>
<dbReference type="Proteomes" id="UP000569092">
    <property type="component" value="Unassembled WGS sequence"/>
</dbReference>
<evidence type="ECO:0000256" key="1">
    <source>
        <dbReference type="SAM" id="SignalP"/>
    </source>
</evidence>
<dbReference type="GO" id="GO:0016787">
    <property type="term" value="F:hydrolase activity"/>
    <property type="evidence" value="ECO:0007669"/>
    <property type="project" value="UniProtKB-KW"/>
</dbReference>
<gene>
    <name evidence="2" type="ORF">HDF10_002959</name>
</gene>
<protein>
    <submittedName>
        <fullName evidence="2">5-hydroxyisourate hydrolase-like protein (Transthyretin family)</fullName>
    </submittedName>
</protein>
<evidence type="ECO:0000313" key="3">
    <source>
        <dbReference type="Proteomes" id="UP000569092"/>
    </source>
</evidence>
<organism evidence="2 3">
    <name type="scientific">Tunturiibacter lichenicola</name>
    <dbReference type="NCBI Taxonomy" id="2051959"/>
    <lineage>
        <taxon>Bacteria</taxon>
        <taxon>Pseudomonadati</taxon>
        <taxon>Acidobacteriota</taxon>
        <taxon>Terriglobia</taxon>
        <taxon>Terriglobales</taxon>
        <taxon>Acidobacteriaceae</taxon>
        <taxon>Tunturiibacter</taxon>
    </lineage>
</organism>
<proteinExistence type="predicted"/>